<proteinExistence type="predicted"/>
<evidence type="ECO:0000256" key="1">
    <source>
        <dbReference type="ARBA" id="ARBA00004141"/>
    </source>
</evidence>
<gene>
    <name evidence="7" type="ORF">NH26_14925</name>
</gene>
<evidence type="ECO:0000256" key="5">
    <source>
        <dbReference type="SAM" id="Phobius"/>
    </source>
</evidence>
<feature type="transmembrane region" description="Helical" evidence="5">
    <location>
        <begin position="120"/>
        <end position="138"/>
    </location>
</feature>
<dbReference type="Gene3D" id="3.30.750.24">
    <property type="entry name" value="STAS domain"/>
    <property type="match status" value="1"/>
</dbReference>
<keyword evidence="4 5" id="KW-0472">Membrane</keyword>
<dbReference type="InterPro" id="IPR002645">
    <property type="entry name" value="STAS_dom"/>
</dbReference>
<feature type="transmembrane region" description="Helical" evidence="5">
    <location>
        <begin position="226"/>
        <end position="251"/>
    </location>
</feature>
<accession>A0A1S1Z2N7</accession>
<feature type="transmembrane region" description="Helical" evidence="5">
    <location>
        <begin position="302"/>
        <end position="319"/>
    </location>
</feature>
<comment type="caution">
    <text evidence="7">The sequence shown here is derived from an EMBL/GenBank/DDBJ whole genome shotgun (WGS) entry which is preliminary data.</text>
</comment>
<dbReference type="Pfam" id="PF00916">
    <property type="entry name" value="Sulfate_transp"/>
    <property type="match status" value="2"/>
</dbReference>
<dbReference type="Pfam" id="PF01740">
    <property type="entry name" value="STAS"/>
    <property type="match status" value="1"/>
</dbReference>
<evidence type="ECO:0000256" key="3">
    <source>
        <dbReference type="ARBA" id="ARBA00022989"/>
    </source>
</evidence>
<dbReference type="CDD" id="cd07042">
    <property type="entry name" value="STAS_SulP_like_sulfate_transporter"/>
    <property type="match status" value="1"/>
</dbReference>
<evidence type="ECO:0000313" key="8">
    <source>
        <dbReference type="Proteomes" id="UP000179797"/>
    </source>
</evidence>
<dbReference type="SUPFAM" id="SSF52091">
    <property type="entry name" value="SpoIIaa-like"/>
    <property type="match status" value="1"/>
</dbReference>
<protein>
    <submittedName>
        <fullName evidence="7">Sodium-independent anion transporter</fullName>
    </submittedName>
</protein>
<dbReference type="InterPro" id="IPR052706">
    <property type="entry name" value="Membrane-Transporter-like"/>
</dbReference>
<dbReference type="OrthoDB" id="9771198at2"/>
<feature type="transmembrane region" description="Helical" evidence="5">
    <location>
        <begin position="177"/>
        <end position="196"/>
    </location>
</feature>
<sequence length="505" mass="54112">MKQNVQVSNLNASDLKTEVLSGLTVAIALVPEAIAFSFIAGVSPLVGLYAAVVMGLVTAIGGGRPGMISGATGAIAVVVMPLIADKGINYLFPAIILGGVLQILVGALRLGKFIRLVPHSVMLGFVNGLAIVIFKAQFSQFMVDGEYLNGTPLYMMLGLVVLAMVVIQFFPKLTKVVPSPLMAILLVSAIAIGFGIDTPKVGDMASIEGGLPSLIFPDVPLNMETLMIILPFALKVAGVGLIESLLTLTLIDEITETRGSGNRESVAQGIGNIISGFTGGMGGCAMIGQSMINIQSGARKRWSGIIAALALLSFVLFLSSIIEQIPIAALVGVMFMVAIGTFEWSSFRILNKVPVTDVVVLITVSLVTVIEDLAVAVLIGIIMSALSFAWENAVRIRARKKTDEFGRKHYEIYGPLFFGSATNFFEKFDFKNDPKEVIIDFTESRVADLSGIEAINKINEKYEQYGKNVTFIHLSQDCVALLDKAKSHVEIDHDHDPHYSVVYDA</sequence>
<feature type="transmembrane region" description="Helical" evidence="5">
    <location>
        <begin position="373"/>
        <end position="390"/>
    </location>
</feature>
<dbReference type="PROSITE" id="PS50801">
    <property type="entry name" value="STAS"/>
    <property type="match status" value="1"/>
</dbReference>
<feature type="transmembrane region" description="Helical" evidence="5">
    <location>
        <begin position="153"/>
        <end position="170"/>
    </location>
</feature>
<evidence type="ECO:0000259" key="6">
    <source>
        <dbReference type="PROSITE" id="PS50801"/>
    </source>
</evidence>
<keyword evidence="2 5" id="KW-0812">Transmembrane</keyword>
<comment type="subcellular location">
    <subcellularLocation>
        <location evidence="1">Membrane</location>
        <topology evidence="1">Multi-pass membrane protein</topology>
    </subcellularLocation>
</comment>
<feature type="domain" description="STAS" evidence="6">
    <location>
        <begin position="410"/>
        <end position="505"/>
    </location>
</feature>
<organism evidence="7 8">
    <name type="scientific">Flammeovirga pacifica</name>
    <dbReference type="NCBI Taxonomy" id="915059"/>
    <lineage>
        <taxon>Bacteria</taxon>
        <taxon>Pseudomonadati</taxon>
        <taxon>Bacteroidota</taxon>
        <taxon>Cytophagia</taxon>
        <taxon>Cytophagales</taxon>
        <taxon>Flammeovirgaceae</taxon>
        <taxon>Flammeovirga</taxon>
    </lineage>
</organism>
<keyword evidence="3 5" id="KW-1133">Transmembrane helix</keyword>
<evidence type="ECO:0000313" key="7">
    <source>
        <dbReference type="EMBL" id="OHX67546.1"/>
    </source>
</evidence>
<dbReference type="Proteomes" id="UP000179797">
    <property type="component" value="Unassembled WGS sequence"/>
</dbReference>
<feature type="transmembrane region" description="Helical" evidence="5">
    <location>
        <begin position="67"/>
        <end position="84"/>
    </location>
</feature>
<dbReference type="RefSeq" id="WP_044229266.1">
    <property type="nucleotide sequence ID" value="NZ_JRYR02000001.1"/>
</dbReference>
<evidence type="ECO:0000256" key="2">
    <source>
        <dbReference type="ARBA" id="ARBA00022692"/>
    </source>
</evidence>
<dbReference type="STRING" id="915059.NH26_14925"/>
<feature type="transmembrane region" description="Helical" evidence="5">
    <location>
        <begin position="33"/>
        <end position="60"/>
    </location>
</feature>
<dbReference type="GO" id="GO:0016020">
    <property type="term" value="C:membrane"/>
    <property type="evidence" value="ECO:0007669"/>
    <property type="project" value="UniProtKB-SubCell"/>
</dbReference>
<evidence type="ECO:0000256" key="4">
    <source>
        <dbReference type="ARBA" id="ARBA00023136"/>
    </source>
</evidence>
<name>A0A1S1Z2N7_FLAPC</name>
<dbReference type="PANTHER" id="PTHR43310:SF1">
    <property type="entry name" value="SULFATE TRANSPORTER YBAR-RELATED"/>
    <property type="match status" value="1"/>
</dbReference>
<feature type="transmembrane region" description="Helical" evidence="5">
    <location>
        <begin position="90"/>
        <end position="108"/>
    </location>
</feature>
<dbReference type="InterPro" id="IPR011547">
    <property type="entry name" value="SLC26A/SulP_dom"/>
</dbReference>
<feature type="transmembrane region" description="Helical" evidence="5">
    <location>
        <begin position="325"/>
        <end position="342"/>
    </location>
</feature>
<dbReference type="PANTHER" id="PTHR43310">
    <property type="entry name" value="SULFATE TRANSPORTER YBAR-RELATED"/>
    <property type="match status" value="1"/>
</dbReference>
<keyword evidence="8" id="KW-1185">Reference proteome</keyword>
<dbReference type="EMBL" id="JRYR02000001">
    <property type="protein sequence ID" value="OHX67546.1"/>
    <property type="molecule type" value="Genomic_DNA"/>
</dbReference>
<dbReference type="InterPro" id="IPR036513">
    <property type="entry name" value="STAS_dom_sf"/>
</dbReference>
<dbReference type="AlphaFoldDB" id="A0A1S1Z2N7"/>
<reference evidence="7 8" key="1">
    <citation type="journal article" date="2012" name="Int. J. Syst. Evol. Microbiol.">
        <title>Flammeovirga pacifica sp. nov., isolated from deep-sea sediment.</title>
        <authorList>
            <person name="Xu H."/>
            <person name="Fu Y."/>
            <person name="Yang N."/>
            <person name="Ding Z."/>
            <person name="Lai Q."/>
            <person name="Zeng R."/>
        </authorList>
    </citation>
    <scope>NUCLEOTIDE SEQUENCE [LARGE SCALE GENOMIC DNA]</scope>
    <source>
        <strain evidence="8">DSM 24597 / LMG 26175 / WPAGA1</strain>
    </source>
</reference>